<proteinExistence type="predicted"/>
<evidence type="ECO:0000313" key="1">
    <source>
        <dbReference type="EMBL" id="SJN11148.1"/>
    </source>
</evidence>
<name>A0A1R4HUH6_9GAMM</name>
<sequence length="331" mass="36825">MSDRYSVLSNLTIDDQARLILSLCEFFHPVNEEKIREELQLPKTPGTILPLETGDFFQYMNNKGHDLWPKAQRIQELIELMKQRAILKSCGGSSLKETLFFARELTKREAKGRLWLGRVLGCSYIGNEIQKDIVYIEGKTTAGDISVGTGTLIENGIILTCAHVVDDMKVDHVIIRGEKKEIKGSASHKSVDVALILLKDRIEVQSKDLAFRDSALLEPVVIAGYPTVPRSLGPCYTLQKGEISGHLQETMDRYPMDLFSAIARPGNSGGPVLGEDGCIVGIVTRSLERQQEESDAMSVFPFFASVPSQVVHRCVLELSEGSIDIKWENYA</sequence>
<gene>
    <name evidence="1" type="ORF">CZ787_05280</name>
</gene>
<dbReference type="InterPro" id="IPR043504">
    <property type="entry name" value="Peptidase_S1_PA_chymotrypsin"/>
</dbReference>
<dbReference type="InterPro" id="IPR009003">
    <property type="entry name" value="Peptidase_S1_PA"/>
</dbReference>
<dbReference type="SUPFAM" id="SSF50494">
    <property type="entry name" value="Trypsin-like serine proteases"/>
    <property type="match status" value="1"/>
</dbReference>
<organism evidence="1 2">
    <name type="scientific">Halomonas citrativorans</name>
    <dbReference type="NCBI Taxonomy" id="2742612"/>
    <lineage>
        <taxon>Bacteria</taxon>
        <taxon>Pseudomonadati</taxon>
        <taxon>Pseudomonadota</taxon>
        <taxon>Gammaproteobacteria</taxon>
        <taxon>Oceanospirillales</taxon>
        <taxon>Halomonadaceae</taxon>
        <taxon>Halomonas</taxon>
    </lineage>
</organism>
<evidence type="ECO:0008006" key="3">
    <source>
        <dbReference type="Google" id="ProtNLM"/>
    </source>
</evidence>
<dbReference type="Gene3D" id="2.40.10.10">
    <property type="entry name" value="Trypsin-like serine proteases"/>
    <property type="match status" value="2"/>
</dbReference>
<dbReference type="RefSeq" id="WP_087106859.1">
    <property type="nucleotide sequence ID" value="NZ_FUKM01000017.1"/>
</dbReference>
<comment type="caution">
    <text evidence="1">The sequence shown here is derived from an EMBL/GenBank/DDBJ whole genome shotgun (WGS) entry which is preliminary data.</text>
</comment>
<dbReference type="AlphaFoldDB" id="A0A1R4HUH6"/>
<dbReference type="Proteomes" id="UP000196331">
    <property type="component" value="Unassembled WGS sequence"/>
</dbReference>
<accession>A0A1R4HUH6</accession>
<dbReference type="OrthoDB" id="9766361at2"/>
<evidence type="ECO:0000313" key="2">
    <source>
        <dbReference type="Proteomes" id="UP000196331"/>
    </source>
</evidence>
<dbReference type="EMBL" id="FUKM01000017">
    <property type="protein sequence ID" value="SJN11148.1"/>
    <property type="molecule type" value="Genomic_DNA"/>
</dbReference>
<dbReference type="PANTHER" id="PTHR43019">
    <property type="entry name" value="SERINE ENDOPROTEASE DEGS"/>
    <property type="match status" value="1"/>
</dbReference>
<protein>
    <recommendedName>
        <fullName evidence="3">Serine protease</fullName>
    </recommendedName>
</protein>
<dbReference type="PANTHER" id="PTHR43019:SF23">
    <property type="entry name" value="PROTEASE DO-LIKE 5, CHLOROPLASTIC"/>
    <property type="match status" value="1"/>
</dbReference>
<reference evidence="1 2" key="1">
    <citation type="submission" date="2017-02" db="EMBL/GenBank/DDBJ databases">
        <authorList>
            <person name="Dridi B."/>
        </authorList>
    </citation>
    <scope>NUCLEOTIDE SEQUENCE [LARGE SCALE GENOMIC DNA]</scope>
    <source>
        <strain evidence="1 2">JB380</strain>
    </source>
</reference>
<dbReference type="Pfam" id="PF13365">
    <property type="entry name" value="Trypsin_2"/>
    <property type="match status" value="1"/>
</dbReference>